<dbReference type="PANTHER" id="PTHR33361">
    <property type="entry name" value="GLR0591 PROTEIN"/>
    <property type="match status" value="1"/>
</dbReference>
<accession>A0A9W9YDE4</accession>
<keyword evidence="1" id="KW-0812">Transmembrane</keyword>
<keyword evidence="1" id="KW-1133">Transmembrane helix</keyword>
<dbReference type="InterPro" id="IPR010281">
    <property type="entry name" value="DUF885"/>
</dbReference>
<dbReference type="OrthoDB" id="5983683at2759"/>
<keyword evidence="1" id="KW-0472">Membrane</keyword>
<keyword evidence="3" id="KW-1185">Reference proteome</keyword>
<comment type="caution">
    <text evidence="2">The sequence shown here is derived from an EMBL/GenBank/DDBJ whole genome shotgun (WGS) entry which is preliminary data.</text>
</comment>
<proteinExistence type="predicted"/>
<name>A0A9W9YDE4_9CNID</name>
<dbReference type="AlphaFoldDB" id="A0A9W9YDE4"/>
<dbReference type="EMBL" id="MU827783">
    <property type="protein sequence ID" value="KAJ7335950.1"/>
    <property type="molecule type" value="Genomic_DNA"/>
</dbReference>
<gene>
    <name evidence="2" type="ORF">OS493_013313</name>
</gene>
<protein>
    <submittedName>
        <fullName evidence="2">Uncharacterized protein</fullName>
    </submittedName>
</protein>
<dbReference type="Proteomes" id="UP001163046">
    <property type="component" value="Unassembled WGS sequence"/>
</dbReference>
<feature type="transmembrane region" description="Helical" evidence="1">
    <location>
        <begin position="27"/>
        <end position="51"/>
    </location>
</feature>
<evidence type="ECO:0000313" key="3">
    <source>
        <dbReference type="Proteomes" id="UP001163046"/>
    </source>
</evidence>
<reference evidence="2" key="1">
    <citation type="submission" date="2023-01" db="EMBL/GenBank/DDBJ databases">
        <title>Genome assembly of the deep-sea coral Lophelia pertusa.</title>
        <authorList>
            <person name="Herrera S."/>
            <person name="Cordes E."/>
        </authorList>
    </citation>
    <scope>NUCLEOTIDE SEQUENCE</scope>
    <source>
        <strain evidence="2">USNM1676648</strain>
        <tissue evidence="2">Polyp</tissue>
    </source>
</reference>
<sequence length="383" mass="44646">MENGFSSSAVVITPGYTSKEPKKTPRLVYLLIIGGSIFLCFLVVLISFMLVGDRPPRMPYTSSYLASTESNRSGLADVLRRVERLYFYELHPEKIYQMRRVTPEDIRMHFRPYDPSPNATKNRTDEAMKLRQEVNALKFNTTLLKLRERKAVHVASAILGNNFGWAPYTQDYYSGDWLLGPDLFCWQPVCTVFTHLNQVFSHFKPHNMSQLVRLKELFEDYNRTFERYVENWKLGARTGYVRPHTACQAGLHSLKYEMYRGMTLKDESGIYDEPFAKMLLHSSYFEHLSKSVNDTWKELSQQNVTEFFRQSLLQNVARAVIEMMRYLEHEYLRHCPTDENVISGLGKLPLRFLYYNDSPDTGHLAFHQLPTGEELSGPRHIRP</sequence>
<organism evidence="2 3">
    <name type="scientific">Desmophyllum pertusum</name>
    <dbReference type="NCBI Taxonomy" id="174260"/>
    <lineage>
        <taxon>Eukaryota</taxon>
        <taxon>Metazoa</taxon>
        <taxon>Cnidaria</taxon>
        <taxon>Anthozoa</taxon>
        <taxon>Hexacorallia</taxon>
        <taxon>Scleractinia</taxon>
        <taxon>Caryophylliina</taxon>
        <taxon>Caryophylliidae</taxon>
        <taxon>Desmophyllum</taxon>
    </lineage>
</organism>
<dbReference type="PANTHER" id="PTHR33361:SF2">
    <property type="entry name" value="DUF885 DOMAIN-CONTAINING PROTEIN"/>
    <property type="match status" value="1"/>
</dbReference>
<evidence type="ECO:0000256" key="1">
    <source>
        <dbReference type="SAM" id="Phobius"/>
    </source>
</evidence>
<evidence type="ECO:0000313" key="2">
    <source>
        <dbReference type="EMBL" id="KAJ7335950.1"/>
    </source>
</evidence>